<dbReference type="PANTHER" id="PTHR10876:SF0">
    <property type="entry name" value="ZINC FINGER PROTEIN ZPR1"/>
    <property type="match status" value="1"/>
</dbReference>
<sequence length="478" mass="53151">MSDHTGPDSDPKKPKLNEDEVFSTIGSQAEAVEQQEGVEYISSDSLRKTGATDAAGRPVQEVDSLCMNCHQQGVTRLLFTAIPRFREVVVMSFECPHCGFKSSEVQAAAEIQVKGVEITFKLDTPHDLSRQVVKTEYATCKFHELDIEIPPGPGRLTTIEGLLSGMKDDLEQDQPVRLHVDPDMHAKIQTVLDKLAQAANGEILPLTFVLDDPSGNSFVEYEPQEHGNKWVAKEYVRTAAQDRALGMAAPEEEEHRNESVADKINTGEFDEGISEELRNEVQTIQGACPSCHHPTDTHMKVVNIPHFKDVIIMSTVCHECGYKSNEVKTGGAVPEKGRRIRLNVLEKEDLSRDILKSETCSLRFPELELDLSPGTLGGRFTTVEGLLRQVYEELESKVVSADADSMTVETKQRWAAFLARLDAAVEGQLKFTIVMEDPLAASYIQNVYAPDADPEMVIEDYERTHDENEELGLNDIQV</sequence>
<keyword evidence="12" id="KW-1185">Reference proteome</keyword>
<dbReference type="RefSeq" id="XP_024663040.1">
    <property type="nucleotide sequence ID" value="XM_024807272.1"/>
</dbReference>
<feature type="domain" description="Zinc finger ZPR1-type" evidence="10">
    <location>
        <begin position="64"/>
        <end position="221"/>
    </location>
</feature>
<dbReference type="Gene3D" id="2.20.25.420">
    <property type="entry name" value="ZPR1, zinc finger domain"/>
    <property type="match status" value="2"/>
</dbReference>
<dbReference type="STRING" id="45607.A0A2T0FDL5"/>
<dbReference type="GO" id="GO:0008270">
    <property type="term" value="F:zinc ion binding"/>
    <property type="evidence" value="ECO:0007669"/>
    <property type="project" value="UniProtKB-KW"/>
</dbReference>
<dbReference type="FunFam" id="2.20.25.420:FF:000001">
    <property type="entry name" value="Zinc finger protein ZPR1"/>
    <property type="match status" value="1"/>
</dbReference>
<keyword evidence="4" id="KW-0677">Repeat</keyword>
<evidence type="ECO:0000256" key="8">
    <source>
        <dbReference type="ARBA" id="ARBA00054139"/>
    </source>
</evidence>
<comment type="caution">
    <text evidence="11">The sequence shown here is derived from an EMBL/GenBank/DDBJ whole genome shotgun (WGS) entry which is preliminary data.</text>
</comment>
<dbReference type="Pfam" id="PF03367">
    <property type="entry name" value="Zn_ribbon_ZPR1"/>
    <property type="match status" value="2"/>
</dbReference>
<proteinExistence type="inferred from homology"/>
<evidence type="ECO:0000256" key="9">
    <source>
        <dbReference type="SAM" id="MobiDB-lite"/>
    </source>
</evidence>
<evidence type="ECO:0000256" key="3">
    <source>
        <dbReference type="ARBA" id="ARBA00022723"/>
    </source>
</evidence>
<dbReference type="FunFam" id="2.60.120.1040:FF:000003">
    <property type="entry name" value="Zinc finger protein zpr1"/>
    <property type="match status" value="1"/>
</dbReference>
<feature type="compositionally biased region" description="Low complexity" evidence="9">
    <location>
        <begin position="29"/>
        <end position="39"/>
    </location>
</feature>
<evidence type="ECO:0000256" key="1">
    <source>
        <dbReference type="ARBA" id="ARBA00004123"/>
    </source>
</evidence>
<comment type="similarity">
    <text evidence="2">Belongs to the ZPR1 family.</text>
</comment>
<evidence type="ECO:0000256" key="7">
    <source>
        <dbReference type="ARBA" id="ARBA00023242"/>
    </source>
</evidence>
<dbReference type="InterPro" id="IPR040141">
    <property type="entry name" value="ZPR1"/>
</dbReference>
<reference evidence="11 12" key="1">
    <citation type="submission" date="2017-04" db="EMBL/GenBank/DDBJ databases">
        <title>Genome sequencing of [Candida] sorbophila.</title>
        <authorList>
            <person name="Ahn J.O."/>
        </authorList>
    </citation>
    <scope>NUCLEOTIDE SEQUENCE [LARGE SCALE GENOMIC DNA]</scope>
    <source>
        <strain evidence="11 12">DS02</strain>
    </source>
</reference>
<evidence type="ECO:0000256" key="4">
    <source>
        <dbReference type="ARBA" id="ARBA00022737"/>
    </source>
</evidence>
<comment type="subcellular location">
    <subcellularLocation>
        <location evidence="1">Nucleus</location>
    </subcellularLocation>
</comment>
<keyword evidence="5" id="KW-0863">Zinc-finger</keyword>
<evidence type="ECO:0000313" key="11">
    <source>
        <dbReference type="EMBL" id="PRT53094.1"/>
    </source>
</evidence>
<dbReference type="Gene3D" id="2.60.120.1040">
    <property type="entry name" value="ZPR1, A/B domain"/>
    <property type="match status" value="2"/>
</dbReference>
<dbReference type="OrthoDB" id="308464at2759"/>
<dbReference type="EMBL" id="NDIQ01000001">
    <property type="protein sequence ID" value="PRT53094.1"/>
    <property type="molecule type" value="Genomic_DNA"/>
</dbReference>
<dbReference type="Pfam" id="PF22794">
    <property type="entry name" value="jr-ZPR1"/>
    <property type="match status" value="2"/>
</dbReference>
<evidence type="ECO:0000256" key="5">
    <source>
        <dbReference type="ARBA" id="ARBA00022771"/>
    </source>
</evidence>
<dbReference type="FunFam" id="2.60.120.1040:FF:000001">
    <property type="entry name" value="Zinc finger protein ZPR1"/>
    <property type="match status" value="1"/>
</dbReference>
<dbReference type="GeneID" id="36514463"/>
<accession>A0A2T0FDL5</accession>
<dbReference type="InterPro" id="IPR056180">
    <property type="entry name" value="ZPR1_jr_dom"/>
</dbReference>
<dbReference type="InterPro" id="IPR004457">
    <property type="entry name" value="Znf_ZPR1"/>
</dbReference>
<name>A0A2T0FDL5_9ASCO</name>
<dbReference type="InterPro" id="IPR042452">
    <property type="entry name" value="ZPR1_Znf1/2"/>
</dbReference>
<feature type="domain" description="Zinc finger ZPR1-type" evidence="10">
    <location>
        <begin position="286"/>
        <end position="446"/>
    </location>
</feature>
<keyword evidence="3" id="KW-0479">Metal-binding</keyword>
<dbReference type="PANTHER" id="PTHR10876">
    <property type="entry name" value="ZINC FINGER PROTEIN ZPR1"/>
    <property type="match status" value="1"/>
</dbReference>
<dbReference type="InterPro" id="IPR042451">
    <property type="entry name" value="ZPR1_A/B_dom"/>
</dbReference>
<comment type="function">
    <text evidence="8">Acts as a protein folding chaperone for elongation factor 1-alpha.</text>
</comment>
<dbReference type="GO" id="GO:0005634">
    <property type="term" value="C:nucleus"/>
    <property type="evidence" value="ECO:0007669"/>
    <property type="project" value="UniProtKB-SubCell"/>
</dbReference>
<evidence type="ECO:0000313" key="12">
    <source>
        <dbReference type="Proteomes" id="UP000238350"/>
    </source>
</evidence>
<dbReference type="SMART" id="SM00709">
    <property type="entry name" value="Zpr1"/>
    <property type="match status" value="2"/>
</dbReference>
<evidence type="ECO:0000256" key="6">
    <source>
        <dbReference type="ARBA" id="ARBA00022833"/>
    </source>
</evidence>
<dbReference type="NCBIfam" id="TIGR00310">
    <property type="entry name" value="ZPR1_znf"/>
    <property type="match status" value="2"/>
</dbReference>
<organism evidence="11 12">
    <name type="scientific">Wickerhamiella sorbophila</name>
    <dbReference type="NCBI Taxonomy" id="45607"/>
    <lineage>
        <taxon>Eukaryota</taxon>
        <taxon>Fungi</taxon>
        <taxon>Dikarya</taxon>
        <taxon>Ascomycota</taxon>
        <taxon>Saccharomycotina</taxon>
        <taxon>Dipodascomycetes</taxon>
        <taxon>Dipodascales</taxon>
        <taxon>Trichomonascaceae</taxon>
        <taxon>Wickerhamiella</taxon>
    </lineage>
</organism>
<protein>
    <submittedName>
        <fullName evidence="11">Zinc finger protein ZPR1</fullName>
    </submittedName>
</protein>
<dbReference type="AlphaFoldDB" id="A0A2T0FDL5"/>
<dbReference type="Proteomes" id="UP000238350">
    <property type="component" value="Unassembled WGS sequence"/>
</dbReference>
<evidence type="ECO:0000259" key="10">
    <source>
        <dbReference type="SMART" id="SM00709"/>
    </source>
</evidence>
<keyword evidence="6" id="KW-0862">Zinc</keyword>
<evidence type="ECO:0000256" key="2">
    <source>
        <dbReference type="ARBA" id="ARBA00008354"/>
    </source>
</evidence>
<gene>
    <name evidence="11" type="ORF">B9G98_00714</name>
</gene>
<keyword evidence="7" id="KW-0539">Nucleus</keyword>
<dbReference type="FunFam" id="2.20.25.420:FF:000002">
    <property type="entry name" value="Zinc finger protein ZPR1"/>
    <property type="match status" value="1"/>
</dbReference>
<feature type="region of interest" description="Disordered" evidence="9">
    <location>
        <begin position="29"/>
        <end position="54"/>
    </location>
</feature>